<feature type="binding site" description="axial binding residue" evidence="8">
    <location>
        <position position="478"/>
    </location>
    <ligand>
        <name>heme</name>
        <dbReference type="ChEBI" id="CHEBI:30413"/>
    </ligand>
    <ligandPart>
        <name>Fe</name>
        <dbReference type="ChEBI" id="CHEBI:18248"/>
    </ligandPart>
</feature>
<dbReference type="PANTHER" id="PTHR46206">
    <property type="entry name" value="CYTOCHROME P450"/>
    <property type="match status" value="1"/>
</dbReference>
<keyword evidence="5 9" id="KW-0560">Oxidoreductase</keyword>
<evidence type="ECO:0000313" key="13">
    <source>
        <dbReference type="RefSeq" id="XP_033530311.1"/>
    </source>
</evidence>
<dbReference type="GeneID" id="54417362"/>
<dbReference type="InterPro" id="IPR001128">
    <property type="entry name" value="Cyt_P450"/>
</dbReference>
<evidence type="ECO:0000256" key="5">
    <source>
        <dbReference type="ARBA" id="ARBA00023002"/>
    </source>
</evidence>
<organism evidence="11">
    <name type="scientific">Eremomyces bilateralis CBS 781.70</name>
    <dbReference type="NCBI Taxonomy" id="1392243"/>
    <lineage>
        <taxon>Eukaryota</taxon>
        <taxon>Fungi</taxon>
        <taxon>Dikarya</taxon>
        <taxon>Ascomycota</taxon>
        <taxon>Pezizomycotina</taxon>
        <taxon>Dothideomycetes</taxon>
        <taxon>Dothideomycetes incertae sedis</taxon>
        <taxon>Eremomycetales</taxon>
        <taxon>Eremomycetaceae</taxon>
        <taxon>Eremomyces</taxon>
    </lineage>
</organism>
<keyword evidence="10" id="KW-0812">Transmembrane</keyword>
<evidence type="ECO:0000313" key="11">
    <source>
        <dbReference type="EMBL" id="KAF1808680.1"/>
    </source>
</evidence>
<dbReference type="Pfam" id="PF00067">
    <property type="entry name" value="p450"/>
    <property type="match status" value="1"/>
</dbReference>
<evidence type="ECO:0000256" key="7">
    <source>
        <dbReference type="ARBA" id="ARBA00023033"/>
    </source>
</evidence>
<accession>A0A6G1FSI2</accession>
<dbReference type="GO" id="GO:0005506">
    <property type="term" value="F:iron ion binding"/>
    <property type="evidence" value="ECO:0007669"/>
    <property type="project" value="InterPro"/>
</dbReference>
<reference evidence="11 13" key="1">
    <citation type="submission" date="2020-01" db="EMBL/GenBank/DDBJ databases">
        <authorList>
            <consortium name="DOE Joint Genome Institute"/>
            <person name="Haridas S."/>
            <person name="Albert R."/>
            <person name="Binder M."/>
            <person name="Bloem J."/>
            <person name="Labutti K."/>
            <person name="Salamov A."/>
            <person name="Andreopoulos B."/>
            <person name="Baker S.E."/>
            <person name="Barry K."/>
            <person name="Bills G."/>
            <person name="Bluhm B.H."/>
            <person name="Cannon C."/>
            <person name="Castanera R."/>
            <person name="Culley D.E."/>
            <person name="Daum C."/>
            <person name="Ezra D."/>
            <person name="Gonzalez J.B."/>
            <person name="Henrissat B."/>
            <person name="Kuo A."/>
            <person name="Liang C."/>
            <person name="Lipzen A."/>
            <person name="Lutzoni F."/>
            <person name="Magnuson J."/>
            <person name="Mondo S."/>
            <person name="Nolan M."/>
            <person name="Ohm R."/>
            <person name="Pangilinan J."/>
            <person name="Park H.-J."/>
            <person name="Ramirez L."/>
            <person name="Alfaro M."/>
            <person name="Sun H."/>
            <person name="Tritt A."/>
            <person name="Yoshinaga Y."/>
            <person name="Zwiers L.-H."/>
            <person name="Turgeon B.G."/>
            <person name="Goodwin S.B."/>
            <person name="Spatafora J.W."/>
            <person name="Crous P.W."/>
            <person name="Grigoriev I.V."/>
        </authorList>
    </citation>
    <scope>NUCLEOTIDE SEQUENCE</scope>
    <source>
        <strain evidence="11 13">CBS 781.70</strain>
    </source>
</reference>
<evidence type="ECO:0000256" key="10">
    <source>
        <dbReference type="SAM" id="Phobius"/>
    </source>
</evidence>
<dbReference type="SUPFAM" id="SSF48264">
    <property type="entry name" value="Cytochrome P450"/>
    <property type="match status" value="1"/>
</dbReference>
<keyword evidence="10" id="KW-1133">Transmembrane helix</keyword>
<dbReference type="Gene3D" id="1.10.630.10">
    <property type="entry name" value="Cytochrome P450"/>
    <property type="match status" value="1"/>
</dbReference>
<dbReference type="PRINTS" id="PR00465">
    <property type="entry name" value="EP450IV"/>
</dbReference>
<dbReference type="PROSITE" id="PS00086">
    <property type="entry name" value="CYTOCHROME_P450"/>
    <property type="match status" value="1"/>
</dbReference>
<dbReference type="PANTHER" id="PTHR46206:SF1">
    <property type="entry name" value="P450, PUTATIVE (EUROFUNG)-RELATED"/>
    <property type="match status" value="1"/>
</dbReference>
<name>A0A6G1FSI2_9PEZI</name>
<evidence type="ECO:0000256" key="6">
    <source>
        <dbReference type="ARBA" id="ARBA00023004"/>
    </source>
</evidence>
<keyword evidence="7 9" id="KW-0503">Monooxygenase</keyword>
<evidence type="ECO:0000256" key="3">
    <source>
        <dbReference type="ARBA" id="ARBA00022617"/>
    </source>
</evidence>
<dbReference type="InterPro" id="IPR036396">
    <property type="entry name" value="Cyt_P450_sf"/>
</dbReference>
<evidence type="ECO:0000313" key="12">
    <source>
        <dbReference type="Proteomes" id="UP000504638"/>
    </source>
</evidence>
<gene>
    <name evidence="11 13" type="ORF">P152DRAFT_404950</name>
</gene>
<evidence type="ECO:0000256" key="8">
    <source>
        <dbReference type="PIRSR" id="PIRSR602403-1"/>
    </source>
</evidence>
<reference evidence="13" key="3">
    <citation type="submission" date="2025-04" db="UniProtKB">
        <authorList>
            <consortium name="RefSeq"/>
        </authorList>
    </citation>
    <scope>IDENTIFICATION</scope>
    <source>
        <strain evidence="13">CBS 781.70</strain>
    </source>
</reference>
<proteinExistence type="inferred from homology"/>
<dbReference type="AlphaFoldDB" id="A0A6G1FSI2"/>
<dbReference type="InterPro" id="IPR017972">
    <property type="entry name" value="Cyt_P450_CS"/>
</dbReference>
<dbReference type="CDD" id="cd11041">
    <property type="entry name" value="CYP503A1-like"/>
    <property type="match status" value="1"/>
</dbReference>
<keyword evidence="3 8" id="KW-0349">Heme</keyword>
<comment type="similarity">
    <text evidence="2 9">Belongs to the cytochrome P450 family.</text>
</comment>
<protein>
    <submittedName>
        <fullName evidence="11 13">Cytochrome P450</fullName>
    </submittedName>
</protein>
<comment type="cofactor">
    <cofactor evidence="1 8">
        <name>heme</name>
        <dbReference type="ChEBI" id="CHEBI:30413"/>
    </cofactor>
</comment>
<evidence type="ECO:0000256" key="2">
    <source>
        <dbReference type="ARBA" id="ARBA00010617"/>
    </source>
</evidence>
<keyword evidence="10" id="KW-0472">Membrane</keyword>
<dbReference type="InterPro" id="IPR002403">
    <property type="entry name" value="Cyt_P450_E_grp-IV"/>
</dbReference>
<evidence type="ECO:0000256" key="1">
    <source>
        <dbReference type="ARBA" id="ARBA00001971"/>
    </source>
</evidence>
<evidence type="ECO:0000256" key="4">
    <source>
        <dbReference type="ARBA" id="ARBA00022723"/>
    </source>
</evidence>
<feature type="transmembrane region" description="Helical" evidence="10">
    <location>
        <begin position="6"/>
        <end position="26"/>
    </location>
</feature>
<dbReference type="GO" id="GO:0004497">
    <property type="term" value="F:monooxygenase activity"/>
    <property type="evidence" value="ECO:0007669"/>
    <property type="project" value="UniProtKB-KW"/>
</dbReference>
<keyword evidence="6 8" id="KW-0408">Iron</keyword>
<dbReference type="RefSeq" id="XP_033530311.1">
    <property type="nucleotide sequence ID" value="XM_033676792.1"/>
</dbReference>
<keyword evidence="4 8" id="KW-0479">Metal-binding</keyword>
<dbReference type="EMBL" id="ML975180">
    <property type="protein sequence ID" value="KAF1808680.1"/>
    <property type="molecule type" value="Genomic_DNA"/>
</dbReference>
<reference evidence="13" key="2">
    <citation type="submission" date="2020-04" db="EMBL/GenBank/DDBJ databases">
        <authorList>
            <consortium name="NCBI Genome Project"/>
        </authorList>
    </citation>
    <scope>NUCLEOTIDE SEQUENCE</scope>
    <source>
        <strain evidence="13">CBS 781.70</strain>
    </source>
</reference>
<dbReference type="GO" id="GO:0020037">
    <property type="term" value="F:heme binding"/>
    <property type="evidence" value="ECO:0007669"/>
    <property type="project" value="InterPro"/>
</dbReference>
<dbReference type="GO" id="GO:0016705">
    <property type="term" value="F:oxidoreductase activity, acting on paired donors, with incorporation or reduction of molecular oxygen"/>
    <property type="evidence" value="ECO:0007669"/>
    <property type="project" value="InterPro"/>
</dbReference>
<dbReference type="OrthoDB" id="1844152at2759"/>
<sequence>MEIYTPFGASWISFLATVSFCLLILLHAYRVVTTKPPIPDDVPWVGRDPSKWFGQARARLASFRRMPEWLFEGYQKYRSKPFAISDPSGKPVIILPRSDIKWLLDFPDDIISTIELHYEVLAGAYAFTDSEMVKEPFQNHVIHRSLSRRVNGLTEEIWDEITAAIDESWGIDTEHWKDVHVYNTMMFTISRVSNRVFVGLPLCRKEEFLRPMRAFAQGVMFVAGLLHFVPSFLKPIIGHVLAIPNHFFYYRGARYTVPIIKERLANTERKEKDPSFRYRAPNDYITWHIQLARAEGRHQELAVDRIARRIMPINFAAIHTTTFVIVNALFDILCSPPIAVEAMPESNATERKEGVLCSRSAIAKLTFADSCIRESMRVSNFMTRELERKVIKKDGVRHPGGWVAPYGAVLAVDGHSIHHDPSIQGENAGEFDALRFHRSTEPIEQRDNALDKVLKRRQVGMVTTSDSFLAFGHGRHACPGRFFVAYELKLLLAYIAMHYEMEPPTERPKNTWFGTSVLPPMDATIRVRRRNDESRL</sequence>
<keyword evidence="12" id="KW-1185">Reference proteome</keyword>
<evidence type="ECO:0000256" key="9">
    <source>
        <dbReference type="RuleBase" id="RU000461"/>
    </source>
</evidence>
<dbReference type="Proteomes" id="UP000504638">
    <property type="component" value="Unplaced"/>
</dbReference>